<organism evidence="14 15">
    <name type="scientific">Momordica charantia</name>
    <name type="common">Bitter gourd</name>
    <name type="synonym">Balsam pear</name>
    <dbReference type="NCBI Taxonomy" id="3673"/>
    <lineage>
        <taxon>Eukaryota</taxon>
        <taxon>Viridiplantae</taxon>
        <taxon>Streptophyta</taxon>
        <taxon>Embryophyta</taxon>
        <taxon>Tracheophyta</taxon>
        <taxon>Spermatophyta</taxon>
        <taxon>Magnoliopsida</taxon>
        <taxon>eudicotyledons</taxon>
        <taxon>Gunneridae</taxon>
        <taxon>Pentapetalae</taxon>
        <taxon>rosids</taxon>
        <taxon>fabids</taxon>
        <taxon>Cucurbitales</taxon>
        <taxon>Cucurbitaceae</taxon>
        <taxon>Momordiceae</taxon>
        <taxon>Momordica</taxon>
    </lineage>
</organism>
<gene>
    <name evidence="15" type="primary">LOC111013944</name>
</gene>
<dbReference type="FunFam" id="1.10.287.70:FF:000172">
    <property type="entry name" value="Glutamate receptor"/>
    <property type="match status" value="1"/>
</dbReference>
<evidence type="ECO:0000313" key="15">
    <source>
        <dbReference type="RefSeq" id="XP_022144191.1"/>
    </source>
</evidence>
<keyword evidence="12" id="KW-0732">Signal</keyword>
<dbReference type="Gene3D" id="1.10.287.70">
    <property type="match status" value="1"/>
</dbReference>
<dbReference type="PANTHER" id="PTHR18966">
    <property type="entry name" value="IONOTROPIC GLUTAMATE RECEPTOR"/>
    <property type="match status" value="1"/>
</dbReference>
<keyword evidence="14" id="KW-1185">Reference proteome</keyword>
<feature type="signal peptide" evidence="12">
    <location>
        <begin position="1"/>
        <end position="29"/>
    </location>
</feature>
<accession>A0A6J1CSK9</accession>
<dbReference type="SUPFAM" id="SSF53822">
    <property type="entry name" value="Periplasmic binding protein-like I"/>
    <property type="match status" value="1"/>
</dbReference>
<feature type="transmembrane region" description="Helical" evidence="11">
    <location>
        <begin position="796"/>
        <end position="816"/>
    </location>
</feature>
<evidence type="ECO:0000256" key="10">
    <source>
        <dbReference type="ARBA" id="ARBA00023303"/>
    </source>
</evidence>
<name>A0A6J1CSK9_MOMCH</name>
<evidence type="ECO:0000256" key="12">
    <source>
        <dbReference type="SAM" id="SignalP"/>
    </source>
</evidence>
<evidence type="ECO:0000256" key="4">
    <source>
        <dbReference type="ARBA" id="ARBA00022989"/>
    </source>
</evidence>
<dbReference type="InterPro" id="IPR028082">
    <property type="entry name" value="Peripla_BP_I"/>
</dbReference>
<keyword evidence="9" id="KW-1071">Ligand-gated ion channel</keyword>
<dbReference type="InterPro" id="IPR015683">
    <property type="entry name" value="Ionotropic_Glu_rcpt"/>
</dbReference>
<evidence type="ECO:0000256" key="3">
    <source>
        <dbReference type="ARBA" id="ARBA00022692"/>
    </source>
</evidence>
<dbReference type="InterPro" id="IPR001320">
    <property type="entry name" value="Iontro_rcpt_C"/>
</dbReference>
<dbReference type="Proteomes" id="UP000504603">
    <property type="component" value="Unplaced"/>
</dbReference>
<dbReference type="KEGG" id="mcha:111013944"/>
<dbReference type="AlphaFoldDB" id="A0A6J1CSK9"/>
<evidence type="ECO:0000256" key="5">
    <source>
        <dbReference type="ARBA" id="ARBA00023065"/>
    </source>
</evidence>
<keyword evidence="3 11" id="KW-0812">Transmembrane</keyword>
<evidence type="ECO:0000313" key="14">
    <source>
        <dbReference type="Proteomes" id="UP000504603"/>
    </source>
</evidence>
<evidence type="ECO:0000256" key="6">
    <source>
        <dbReference type="ARBA" id="ARBA00023136"/>
    </source>
</evidence>
<dbReference type="SUPFAM" id="SSF53850">
    <property type="entry name" value="Periplasmic binding protein-like II"/>
    <property type="match status" value="1"/>
</dbReference>
<keyword evidence="5" id="KW-0406">Ion transport</keyword>
<keyword evidence="8" id="KW-0325">Glycoprotein</keyword>
<evidence type="ECO:0000256" key="1">
    <source>
        <dbReference type="ARBA" id="ARBA00004141"/>
    </source>
</evidence>
<keyword evidence="10" id="KW-0407">Ion channel</keyword>
<evidence type="ECO:0000256" key="7">
    <source>
        <dbReference type="ARBA" id="ARBA00023170"/>
    </source>
</evidence>
<dbReference type="GO" id="GO:0016020">
    <property type="term" value="C:membrane"/>
    <property type="evidence" value="ECO:0007669"/>
    <property type="project" value="UniProtKB-SubCell"/>
</dbReference>
<dbReference type="Gene3D" id="3.40.50.2300">
    <property type="match status" value="1"/>
</dbReference>
<feature type="chain" id="PRO_5026924471" evidence="12">
    <location>
        <begin position="30"/>
        <end position="864"/>
    </location>
</feature>
<dbReference type="OrthoDB" id="5984008at2759"/>
<proteinExistence type="predicted"/>
<dbReference type="Pfam" id="PF01094">
    <property type="entry name" value="ANF_receptor"/>
    <property type="match status" value="1"/>
</dbReference>
<feature type="transmembrane region" description="Helical" evidence="11">
    <location>
        <begin position="620"/>
        <end position="638"/>
    </location>
</feature>
<keyword evidence="4 11" id="KW-1133">Transmembrane helix</keyword>
<protein>
    <submittedName>
        <fullName evidence="15">Glutamate receptor 2.5-like</fullName>
    </submittedName>
</protein>
<reference evidence="15" key="1">
    <citation type="submission" date="2025-08" db="UniProtKB">
        <authorList>
            <consortium name="RefSeq"/>
        </authorList>
    </citation>
    <scope>IDENTIFICATION</scope>
    <source>
        <strain evidence="15">OHB3-1</strain>
    </source>
</reference>
<keyword evidence="2" id="KW-0813">Transport</keyword>
<evidence type="ECO:0000256" key="8">
    <source>
        <dbReference type="ARBA" id="ARBA00023180"/>
    </source>
</evidence>
<evidence type="ECO:0000256" key="2">
    <source>
        <dbReference type="ARBA" id="ARBA00022448"/>
    </source>
</evidence>
<comment type="subcellular location">
    <subcellularLocation>
        <location evidence="1">Membrane</location>
        <topology evidence="1">Multi-pass membrane protein</topology>
    </subcellularLocation>
</comment>
<evidence type="ECO:0000259" key="13">
    <source>
        <dbReference type="SMART" id="SM00079"/>
    </source>
</evidence>
<dbReference type="GeneID" id="111013944"/>
<keyword evidence="6 11" id="KW-0472">Membrane</keyword>
<sequence length="864" mass="96206">MLLLRSFCGLSCFLGLLLVGLGAPQTSNAQELFKCQKSLQKTARIGVVFDSGSPIGKQQKVAMKMAFPCLELEPLHLHDSPASSSGLDLITNGEVKAIVGSVTILDLIVISDHKIPVGVPIVSTSTAQLRPLKIPPLIQIANYNINHRMKCIASILTHFQWRKVTIFHEITNNIVHPSTNPSILAHRLSDSFRSVNVEIEQVLTLSPSSSIDQELKKVMNNQRKGIFMVTQFSLEMAVLLLTKAKKLNLVGNGYVWIVSDDVFDLIETSNSSFLNEMEGLIGFRTSFDSTKNSFRSFEAKFKKAYNLEYPNDEQPAKASMFAVRAYDASRAIARAIESLGENFISSDQLREKILRSNFEGLSGRVRFKNNGMLILQSPKFQIIKVVGRSNKEIAFWTSKLGFVERSVEVNKAAATKIKPNNVRNYAAIRDLSRLKKLAKKNLKFAVPKDGACHEFVTVSKNLDGNYIATGFSIDVFNAVMSNMPYLPSHELVPFTGTYNDMIEAVHNKTYDGAVGDIGMLAYRYRHVDFTAAYLEADIVMVVTEKKEKWKKIWAFMDAFQLNMWLLIPTMHLFISFVIWIIERQNNDELKGVGNMLWFSVSIIFFMHREPVKNGLARLVLGPWLFAILVVTTSFTASLTSMMTKSWSEPSVLDVETLRKMGAQGPIGCNSNSFICTYLNETLGFEQGRIKKINSIDDYPDAFENGTIKAAFLISPQAKVFLAKYCKGYTTAASSYKFNGIGFAFPKGSALAVNVSASIAELTERKQIPQLETNVLASFNCSSTDQADGQGLGPGPFLGLFSICGTIAFLVLLYMGLQLLTTKMGSIEKPNKAQQALPPRLEQSKRIGRHVHTLQLQQPHFIIYS</sequence>
<keyword evidence="7" id="KW-0675">Receptor</keyword>
<feature type="domain" description="Ionotropic glutamate receptor C-terminal" evidence="13">
    <location>
        <begin position="443"/>
        <end position="777"/>
    </location>
</feature>
<feature type="transmembrane region" description="Helical" evidence="11">
    <location>
        <begin position="561"/>
        <end position="580"/>
    </location>
</feature>
<dbReference type="GO" id="GO:0015276">
    <property type="term" value="F:ligand-gated monoatomic ion channel activity"/>
    <property type="evidence" value="ECO:0007669"/>
    <property type="project" value="InterPro"/>
</dbReference>
<dbReference type="SMART" id="SM00079">
    <property type="entry name" value="PBPe"/>
    <property type="match status" value="1"/>
</dbReference>
<dbReference type="RefSeq" id="XP_022144191.1">
    <property type="nucleotide sequence ID" value="XM_022288499.1"/>
</dbReference>
<dbReference type="InterPro" id="IPR001828">
    <property type="entry name" value="ANF_lig-bd_rcpt"/>
</dbReference>
<evidence type="ECO:0000256" key="9">
    <source>
        <dbReference type="ARBA" id="ARBA00023286"/>
    </source>
</evidence>
<dbReference type="Gene3D" id="3.40.190.10">
    <property type="entry name" value="Periplasmic binding protein-like II"/>
    <property type="match status" value="1"/>
</dbReference>
<dbReference type="Pfam" id="PF00060">
    <property type="entry name" value="Lig_chan"/>
    <property type="match status" value="1"/>
</dbReference>
<evidence type="ECO:0000256" key="11">
    <source>
        <dbReference type="SAM" id="Phobius"/>
    </source>
</evidence>